<feature type="region of interest" description="Disordered" evidence="1">
    <location>
        <begin position="215"/>
        <end position="237"/>
    </location>
</feature>
<reference evidence="2 3" key="1">
    <citation type="submission" date="2019-09" db="EMBL/GenBank/DDBJ databases">
        <authorList>
            <person name="Dittami M. S."/>
        </authorList>
    </citation>
    <scope>NUCLEOTIDE SEQUENCE [LARGE SCALE GENOMIC DNA]</scope>
    <source>
        <strain evidence="2">SPHINGO391</strain>
    </source>
</reference>
<evidence type="ECO:0000256" key="1">
    <source>
        <dbReference type="SAM" id="MobiDB-lite"/>
    </source>
</evidence>
<feature type="compositionally biased region" description="Basic and acidic residues" evidence="1">
    <location>
        <begin position="1"/>
        <end position="12"/>
    </location>
</feature>
<gene>
    <name evidence="2" type="ORF">SPHINGO391_390049</name>
</gene>
<proteinExistence type="predicted"/>
<feature type="compositionally biased region" description="Low complexity" evidence="1">
    <location>
        <begin position="13"/>
        <end position="26"/>
    </location>
</feature>
<evidence type="ECO:0000313" key="2">
    <source>
        <dbReference type="EMBL" id="VVT07428.1"/>
    </source>
</evidence>
<protein>
    <submittedName>
        <fullName evidence="2">Uncharacterized protein</fullName>
    </submittedName>
</protein>
<accession>A0A5E7YKH2</accession>
<evidence type="ECO:0000313" key="3">
    <source>
        <dbReference type="Proteomes" id="UP000326857"/>
    </source>
</evidence>
<dbReference type="EMBL" id="CABVLI010000033">
    <property type="protein sequence ID" value="VVT07428.1"/>
    <property type="molecule type" value="Genomic_DNA"/>
</dbReference>
<dbReference type="AlphaFoldDB" id="A0A5E7YKH2"/>
<feature type="region of interest" description="Disordered" evidence="1">
    <location>
        <begin position="1"/>
        <end position="26"/>
    </location>
</feature>
<name>A0A5E7YKH2_9SPHN</name>
<dbReference type="Proteomes" id="UP000326857">
    <property type="component" value="Unassembled WGS sequence"/>
</dbReference>
<sequence>MNNLARLDDRRQITTPSATPSLPPTIASTLADNRFRSTPWNAADAMFSIVSTEERRQVVEGARVYRASLTPCPRDWLKKRLSSMAMAHGHEKDPDRAAAWLQETGRLLWDLPHDVLAYAIDEAIKRSERGFMPAVGQIRAIADPMVATRREETYRLEAMAMVIEGRSRPDQSARPWERVVADVAPEDDRIPASDIAAFNRNMRKFGLAMRCRADGSTFNLEPGKPDPTEATNEEYTS</sequence>
<organism evidence="2 3">
    <name type="scientific">Sphingomonas aurantiaca</name>
    <dbReference type="NCBI Taxonomy" id="185949"/>
    <lineage>
        <taxon>Bacteria</taxon>
        <taxon>Pseudomonadati</taxon>
        <taxon>Pseudomonadota</taxon>
        <taxon>Alphaproteobacteria</taxon>
        <taxon>Sphingomonadales</taxon>
        <taxon>Sphingomonadaceae</taxon>
        <taxon>Sphingomonas</taxon>
    </lineage>
</organism>